<dbReference type="InterPro" id="IPR013424">
    <property type="entry name" value="Ice-binding_C"/>
</dbReference>
<organism evidence="3 4">
    <name type="scientific">Candidatus Accumulibacter contiguus</name>
    <dbReference type="NCBI Taxonomy" id="2954381"/>
    <lineage>
        <taxon>Bacteria</taxon>
        <taxon>Pseudomonadati</taxon>
        <taxon>Pseudomonadota</taxon>
        <taxon>Betaproteobacteria</taxon>
        <taxon>Candidatus Accumulibacter</taxon>
    </lineage>
</organism>
<feature type="signal peptide" evidence="1">
    <location>
        <begin position="1"/>
        <end position="28"/>
    </location>
</feature>
<dbReference type="Proteomes" id="UP000886469">
    <property type="component" value="Unassembled WGS sequence"/>
</dbReference>
<keyword evidence="4" id="KW-1185">Reference proteome</keyword>
<evidence type="ECO:0000313" key="4">
    <source>
        <dbReference type="Proteomes" id="UP000886469"/>
    </source>
</evidence>
<evidence type="ECO:0000259" key="2">
    <source>
        <dbReference type="Pfam" id="PF07589"/>
    </source>
</evidence>
<dbReference type="EMBL" id="SPMX01000019">
    <property type="protein sequence ID" value="NMQ05341.1"/>
    <property type="molecule type" value="Genomic_DNA"/>
</dbReference>
<protein>
    <submittedName>
        <fullName evidence="3">PEP-CTERM sorting domain-containing protein</fullName>
    </submittedName>
</protein>
<evidence type="ECO:0000256" key="1">
    <source>
        <dbReference type="SAM" id="SignalP"/>
    </source>
</evidence>
<reference evidence="3" key="1">
    <citation type="submission" date="2019-03" db="EMBL/GenBank/DDBJ databases">
        <title>Metabolic reconstructions from genomes of highly enriched 'Candidatus Accumulibacter' and 'Candidatus Competibacter' bioreactor populations.</title>
        <authorList>
            <person name="Annavajhala M.K."/>
            <person name="Welles L."/>
            <person name="Abbas B."/>
            <person name="Sorokin D."/>
            <person name="Park H."/>
            <person name="Van Loosdrecht M."/>
            <person name="Chandran K."/>
        </authorList>
    </citation>
    <scope>NUCLEOTIDE SEQUENCE</scope>
    <source>
        <strain evidence="3">SBR_L</strain>
    </source>
</reference>
<gene>
    <name evidence="3" type="ORF">E4Q08_08675</name>
</gene>
<sequence length="277" mass="28435">MNMNMTLQRAVVASAVLAAFGATSIANAATCLTNPSDVVGNPVFNATVNTFIGLGINPGTTCIENAVWTDPSGFGLGTYLKGAEGFGYGYDPTTLGAYNGAGSLAANANQRDFYWVQDTSANANPGGAVGSGPSQGIIWDLGGQANQVAVFVFVDHGPVPQEVLENTAWLSNDPDATDAGWTQASLVHVYGGGWSADPDIADGFVAVYQLPSAATFRYVSVTWGGPGAIQRDNDNEIDAVGGLNFDGGGIKVPEPGSVALLGLGLAGLSTIRRRRST</sequence>
<feature type="chain" id="PRO_5047465533" evidence="1">
    <location>
        <begin position="29"/>
        <end position="277"/>
    </location>
</feature>
<accession>A0ABX1T8R1</accession>
<keyword evidence="1" id="KW-0732">Signal</keyword>
<feature type="domain" description="Ice-binding protein C-terminal" evidence="2">
    <location>
        <begin position="252"/>
        <end position="274"/>
    </location>
</feature>
<dbReference type="NCBIfam" id="TIGR02595">
    <property type="entry name" value="PEP_CTERM"/>
    <property type="match status" value="1"/>
</dbReference>
<proteinExistence type="predicted"/>
<comment type="caution">
    <text evidence="3">The sequence shown here is derived from an EMBL/GenBank/DDBJ whole genome shotgun (WGS) entry which is preliminary data.</text>
</comment>
<name>A0ABX1T8R1_9PROT</name>
<evidence type="ECO:0000313" key="3">
    <source>
        <dbReference type="EMBL" id="NMQ05341.1"/>
    </source>
</evidence>
<dbReference type="Pfam" id="PF07589">
    <property type="entry name" value="PEP-CTERM"/>
    <property type="match status" value="1"/>
</dbReference>